<proteinExistence type="predicted"/>
<feature type="transmembrane region" description="Helical" evidence="2">
    <location>
        <begin position="275"/>
        <end position="297"/>
    </location>
</feature>
<evidence type="ECO:0000313" key="6">
    <source>
        <dbReference type="Proteomes" id="UP000232149"/>
    </source>
</evidence>
<keyword evidence="1" id="KW-0175">Coiled coil</keyword>
<evidence type="ECO:0000313" key="7">
    <source>
        <dbReference type="Proteomes" id="UP000232188"/>
    </source>
</evidence>
<keyword evidence="2" id="KW-1133">Transmembrane helix</keyword>
<dbReference type="EMBL" id="NPDU01000009">
    <property type="protein sequence ID" value="PJZ63042.1"/>
    <property type="molecule type" value="Genomic_DNA"/>
</dbReference>
<evidence type="ECO:0000256" key="2">
    <source>
        <dbReference type="SAM" id="Phobius"/>
    </source>
</evidence>
<keyword evidence="2" id="KW-0812">Transmembrane</keyword>
<dbReference type="Proteomes" id="UP000232188">
    <property type="component" value="Unassembled WGS sequence"/>
</dbReference>
<gene>
    <name evidence="5" type="ORF">CH376_05080</name>
    <name evidence="4" type="ORF">CH380_09720</name>
</gene>
<evidence type="ECO:0000256" key="1">
    <source>
        <dbReference type="SAM" id="Coils"/>
    </source>
</evidence>
<dbReference type="InterPro" id="IPR025645">
    <property type="entry name" value="DUF4349"/>
</dbReference>
<dbReference type="Pfam" id="PF14257">
    <property type="entry name" value="DUF4349"/>
    <property type="match status" value="1"/>
</dbReference>
<organism evidence="4 7">
    <name type="scientific">Leptospira adleri</name>
    <dbReference type="NCBI Taxonomy" id="2023186"/>
    <lineage>
        <taxon>Bacteria</taxon>
        <taxon>Pseudomonadati</taxon>
        <taxon>Spirochaetota</taxon>
        <taxon>Spirochaetia</taxon>
        <taxon>Leptospirales</taxon>
        <taxon>Leptospiraceae</taxon>
        <taxon>Leptospira</taxon>
    </lineage>
</organism>
<comment type="caution">
    <text evidence="4">The sequence shown here is derived from an EMBL/GenBank/DDBJ whole genome shotgun (WGS) entry which is preliminary data.</text>
</comment>
<protein>
    <recommendedName>
        <fullName evidence="3">DUF4349 domain-containing protein</fullName>
    </recommendedName>
</protein>
<feature type="domain" description="DUF4349" evidence="3">
    <location>
        <begin position="99"/>
        <end position="271"/>
    </location>
</feature>
<evidence type="ECO:0000313" key="5">
    <source>
        <dbReference type="EMBL" id="PJZ63042.1"/>
    </source>
</evidence>
<keyword evidence="6" id="KW-1185">Reference proteome</keyword>
<reference evidence="6 7" key="1">
    <citation type="submission" date="2017-07" db="EMBL/GenBank/DDBJ databases">
        <title>Leptospira spp. isolated from tropical soils.</title>
        <authorList>
            <person name="Thibeaux R."/>
            <person name="Iraola G."/>
            <person name="Ferres I."/>
            <person name="Bierque E."/>
            <person name="Girault D."/>
            <person name="Soupe-Gilbert M.-E."/>
            <person name="Picardeau M."/>
            <person name="Goarant C."/>
        </authorList>
    </citation>
    <scope>NUCLEOTIDE SEQUENCE [LARGE SCALE GENOMIC DNA]</scope>
    <source>
        <strain evidence="4 7">FH2-B-C1</strain>
        <strain evidence="5 6">FH2-B-D1</strain>
    </source>
</reference>
<accession>A0A2M9YPJ5</accession>
<dbReference type="AlphaFoldDB" id="A0A2M9YPJ5"/>
<sequence>MTRVLNLKIDKRRTRYLRTRMNKKFSRGLIIAFSTFALLFLFRLIYGFAAYSSETESTTNVIPFQTRESNYVKQNIASNKIRYEGAGTNKSFDQKYEKVATLETQSSDMETDEKKVRDLVSSSSSIIQYENSSGLKENRDRIIRLAVGVPPEKFDELVEEFKKIGKTLLLTINKKDKTNEYKDLQAKKESLVKIRNSLSTLKSKGGRIDEYINLENRILEIEDEIQKLGISLGEFDSENEFCTVLVTIYENKSSNKAGIGLLRRVKVALEWTFKYYFLLSISFLFVVLAIHFGVPIFEKFKHLVIKNEKE</sequence>
<dbReference type="EMBL" id="NPDV01000007">
    <property type="protein sequence ID" value="PJZ53457.1"/>
    <property type="molecule type" value="Genomic_DNA"/>
</dbReference>
<keyword evidence="2" id="KW-0472">Membrane</keyword>
<feature type="coiled-coil region" evidence="1">
    <location>
        <begin position="174"/>
        <end position="231"/>
    </location>
</feature>
<name>A0A2M9YPJ5_9LEPT</name>
<evidence type="ECO:0000313" key="4">
    <source>
        <dbReference type="EMBL" id="PJZ53457.1"/>
    </source>
</evidence>
<dbReference type="Proteomes" id="UP000232149">
    <property type="component" value="Unassembled WGS sequence"/>
</dbReference>
<evidence type="ECO:0000259" key="3">
    <source>
        <dbReference type="Pfam" id="PF14257"/>
    </source>
</evidence>